<accession>A0AAE4Z912</accession>
<dbReference type="GO" id="GO:0016020">
    <property type="term" value="C:membrane"/>
    <property type="evidence" value="ECO:0007669"/>
    <property type="project" value="TreeGrafter"/>
</dbReference>
<protein>
    <submittedName>
        <fullName evidence="3">M1 family metallopeptidase</fullName>
    </submittedName>
</protein>
<dbReference type="InterPro" id="IPR050344">
    <property type="entry name" value="Peptidase_M1_aminopeptidases"/>
</dbReference>
<organism evidence="3 4">
    <name type="scientific">Candidatus Kutchimonas denitrificans</name>
    <dbReference type="NCBI Taxonomy" id="3056748"/>
    <lineage>
        <taxon>Bacteria</taxon>
        <taxon>Pseudomonadati</taxon>
        <taxon>Gemmatimonadota</taxon>
        <taxon>Gemmatimonadia</taxon>
        <taxon>Candidatus Palauibacterales</taxon>
        <taxon>Candidatus Palauibacteraceae</taxon>
        <taxon>Candidatus Kutchimonas</taxon>
    </lineage>
</organism>
<dbReference type="SUPFAM" id="SSF55486">
    <property type="entry name" value="Metalloproteases ('zincins'), catalytic domain"/>
    <property type="match status" value="1"/>
</dbReference>
<dbReference type="GO" id="GO:0042277">
    <property type="term" value="F:peptide binding"/>
    <property type="evidence" value="ECO:0007669"/>
    <property type="project" value="TreeGrafter"/>
</dbReference>
<dbReference type="GO" id="GO:0005737">
    <property type="term" value="C:cytoplasm"/>
    <property type="evidence" value="ECO:0007669"/>
    <property type="project" value="TreeGrafter"/>
</dbReference>
<proteinExistence type="predicted"/>
<evidence type="ECO:0000256" key="1">
    <source>
        <dbReference type="SAM" id="SignalP"/>
    </source>
</evidence>
<dbReference type="InterPro" id="IPR027268">
    <property type="entry name" value="Peptidase_M4/M1_CTD_sf"/>
</dbReference>
<feature type="domain" description="Peptidase M1 membrane alanine aminopeptidase" evidence="2">
    <location>
        <begin position="352"/>
        <end position="551"/>
    </location>
</feature>
<comment type="caution">
    <text evidence="3">The sequence shown here is derived from an EMBL/GenBank/DDBJ whole genome shotgun (WGS) entry which is preliminary data.</text>
</comment>
<dbReference type="InterPro" id="IPR014782">
    <property type="entry name" value="Peptidase_M1_dom"/>
</dbReference>
<feature type="signal peptide" evidence="1">
    <location>
        <begin position="1"/>
        <end position="19"/>
    </location>
</feature>
<dbReference type="Proteomes" id="UP000702544">
    <property type="component" value="Unassembled WGS sequence"/>
</dbReference>
<evidence type="ECO:0000259" key="2">
    <source>
        <dbReference type="Pfam" id="PF01433"/>
    </source>
</evidence>
<evidence type="ECO:0000313" key="4">
    <source>
        <dbReference type="Proteomes" id="UP000702544"/>
    </source>
</evidence>
<dbReference type="CDD" id="cd09604">
    <property type="entry name" value="M1_APN_like"/>
    <property type="match status" value="1"/>
</dbReference>
<dbReference type="Gene3D" id="1.10.390.10">
    <property type="entry name" value="Neutral Protease Domain 2"/>
    <property type="match status" value="1"/>
</dbReference>
<sequence length="647" mass="72858">MSTFRLGLILALAVGSATAAHGQNAADRTLPYPVTYSTGYERAIERGTRTLTGAPGPAYWQQWTDYRLDARIIPDEKRLEGQAVVLYHNNSPDTLPVLFVQLSQNLHAEGAPRLIFEEITGGIDVSRVVADGQALAAGGREGARYTILGTQMAIVLPAPLAADDSVQLEFDWSFTIPQAGASSRMGWDADNLFYIAYWYPQMAVYDDVTGWHSDPFLGRAEFYMGYASYELTVTVPEGWLVTATGSLQNPDEVLSPEVAERLRRTERSDNVVRVLTSEDFGRATRAGAEGRLTWRFVADSVRDVAFAASRESLWDAARTPVGDRDGDGRTDYARVDAIYRELAPRWTRSVTYSQQAISFFSQYTGFPYPWPHMTAVEGADIIGGGMEFPMMTLIGSYNERGDTALYQVTAHEEGHMWFPMMVGSDERRRAWMDEGTTSFIENQASEDFFPGTDYEIFDQIRYLRTALSGDEGAIMRWSDYHYSAPAYRTASYSKPATMLHALRGVLGEETFRQGLRSYIADWAFRHPYPWDLFHSFESAARRDLDWFWRTWYYETWTLDHALESVRPTAEGTEIVVADRGMAPMPVHLLVTRADGSRLELQVPVDTWLAGARHAVVTVPVGSPVIQVEIDPEYRFPDADRSNNRWQP</sequence>
<dbReference type="GO" id="GO:0008270">
    <property type="term" value="F:zinc ion binding"/>
    <property type="evidence" value="ECO:0007669"/>
    <property type="project" value="InterPro"/>
</dbReference>
<dbReference type="Pfam" id="PF01433">
    <property type="entry name" value="Peptidase_M1"/>
    <property type="match status" value="1"/>
</dbReference>
<feature type="chain" id="PRO_5042285721" evidence="1">
    <location>
        <begin position="20"/>
        <end position="647"/>
    </location>
</feature>
<dbReference type="AlphaFoldDB" id="A0AAE4Z912"/>
<gene>
    <name evidence="3" type="ORF">GWO12_04660</name>
</gene>
<dbReference type="PANTHER" id="PTHR11533">
    <property type="entry name" value="PROTEASE M1 ZINC METALLOPROTEASE"/>
    <property type="match status" value="1"/>
</dbReference>
<keyword evidence="1" id="KW-0732">Signal</keyword>
<evidence type="ECO:0000313" key="3">
    <source>
        <dbReference type="EMBL" id="NIR74391.1"/>
    </source>
</evidence>
<dbReference type="GO" id="GO:0070006">
    <property type="term" value="F:metalloaminopeptidase activity"/>
    <property type="evidence" value="ECO:0007669"/>
    <property type="project" value="TreeGrafter"/>
</dbReference>
<reference evidence="3 4" key="1">
    <citation type="submission" date="2020-01" db="EMBL/GenBank/DDBJ databases">
        <title>Genomes assembled from Gulf of Kutch pelagic sediment metagenomes.</title>
        <authorList>
            <person name="Chandrashekar M."/>
            <person name="Mahajan M.S."/>
            <person name="Dave K.J."/>
            <person name="Vatsa P."/>
            <person name="Nathani N.M."/>
        </authorList>
    </citation>
    <scope>NUCLEOTIDE SEQUENCE [LARGE SCALE GENOMIC DNA]</scope>
    <source>
        <strain evidence="3">KS3-K002</strain>
    </source>
</reference>
<name>A0AAE4Z912_9BACT</name>
<dbReference type="EMBL" id="JAACAK010000036">
    <property type="protein sequence ID" value="NIR74391.1"/>
    <property type="molecule type" value="Genomic_DNA"/>
</dbReference>
<dbReference type="PANTHER" id="PTHR11533:SF174">
    <property type="entry name" value="PUROMYCIN-SENSITIVE AMINOPEPTIDASE-RELATED"/>
    <property type="match status" value="1"/>
</dbReference>
<dbReference type="GO" id="GO:0005615">
    <property type="term" value="C:extracellular space"/>
    <property type="evidence" value="ECO:0007669"/>
    <property type="project" value="TreeGrafter"/>
</dbReference>
<dbReference type="GO" id="GO:0043171">
    <property type="term" value="P:peptide catabolic process"/>
    <property type="evidence" value="ECO:0007669"/>
    <property type="project" value="TreeGrafter"/>
</dbReference>